<gene>
    <name evidence="2" type="ORF">AB432_024780</name>
</gene>
<evidence type="ECO:0000313" key="2">
    <source>
        <dbReference type="EMBL" id="AWX58054.1"/>
    </source>
</evidence>
<dbReference type="InterPro" id="IPR011008">
    <property type="entry name" value="Dimeric_a/b-barrel"/>
</dbReference>
<organism evidence="2 3">
    <name type="scientific">Brevibacillus brevis</name>
    <name type="common">Bacillus brevis</name>
    <dbReference type="NCBI Taxonomy" id="1393"/>
    <lineage>
        <taxon>Bacteria</taxon>
        <taxon>Bacillati</taxon>
        <taxon>Bacillota</taxon>
        <taxon>Bacilli</taxon>
        <taxon>Bacillales</taxon>
        <taxon>Paenibacillaceae</taxon>
        <taxon>Brevibacillus</taxon>
    </lineage>
</organism>
<reference evidence="2 3" key="1">
    <citation type="journal article" date="2015" name="Genome Announc.">
        <title>Draft Genome Sequence of Brevibacillus brevis DZQ7, a Plant Growth-Promoting Rhizobacterium with Broad-Spectrum Antimicrobial Activity.</title>
        <authorList>
            <person name="Hou Q."/>
            <person name="Wang C."/>
            <person name="Hou X."/>
            <person name="Xia Z."/>
            <person name="Ye J."/>
            <person name="Liu K."/>
            <person name="Liu H."/>
            <person name="Wang J."/>
            <person name="Guo H."/>
            <person name="Yu X."/>
            <person name="Yang Y."/>
            <person name="Du B."/>
            <person name="Ding Y."/>
        </authorList>
    </citation>
    <scope>NUCLEOTIDE SEQUENCE [LARGE SCALE GENOMIC DNA]</scope>
    <source>
        <strain evidence="2 3">DZQ7</strain>
    </source>
</reference>
<dbReference type="Proteomes" id="UP000036061">
    <property type="component" value="Chromosome"/>
</dbReference>
<dbReference type="Pfam" id="PF16291">
    <property type="entry name" value="DUF4937"/>
    <property type="match status" value="1"/>
</dbReference>
<dbReference type="Gene3D" id="3.30.70.100">
    <property type="match status" value="1"/>
</dbReference>
<accession>A0A2Z4MNE7</accession>
<dbReference type="AlphaFoldDB" id="A0A2Z4MNE7"/>
<evidence type="ECO:0000313" key="3">
    <source>
        <dbReference type="Proteomes" id="UP000036061"/>
    </source>
</evidence>
<evidence type="ECO:0000259" key="1">
    <source>
        <dbReference type="Pfam" id="PF16291"/>
    </source>
</evidence>
<protein>
    <submittedName>
        <fullName evidence="2">DUF4937 domain-containing protein</fullName>
    </submittedName>
</protein>
<feature type="domain" description="DUF4937" evidence="1">
    <location>
        <begin position="2"/>
        <end position="90"/>
    </location>
</feature>
<dbReference type="EMBL" id="CP030117">
    <property type="protein sequence ID" value="AWX58054.1"/>
    <property type="molecule type" value="Genomic_DNA"/>
</dbReference>
<dbReference type="RefSeq" id="WP_048034554.1">
    <property type="nucleotide sequence ID" value="NZ_CP030117.1"/>
</dbReference>
<dbReference type="InterPro" id="IPR032555">
    <property type="entry name" value="DUF4937"/>
</dbReference>
<dbReference type="SUPFAM" id="SSF54909">
    <property type="entry name" value="Dimeric alpha+beta barrel"/>
    <property type="match status" value="1"/>
</dbReference>
<name>A0A2Z4MNE7_BREBE</name>
<sequence>MLIKWITCKVTENQKQSFSHAQAKWRSVEDIKGFLGQVGGWNQHQPLEACILTVWESREHYQSFMEKDHDPIFHQTGQSQTYEAISVQLFSKLTDSDDRQLLDGLESAQVLRVVCGSENNVLAKAGAETGGIVGQSLKDSQQYIAATLWNNDQLAPTGDAQAYTVALEQTWRVVKKGDHK</sequence>
<proteinExistence type="predicted"/>